<protein>
    <submittedName>
        <fullName evidence="3">Uncharacterized protein</fullName>
    </submittedName>
</protein>
<organism evidence="3 4">
    <name type="scientific">Rhizomicrobium electricum</name>
    <dbReference type="NCBI Taxonomy" id="480070"/>
    <lineage>
        <taxon>Bacteria</taxon>
        <taxon>Pseudomonadati</taxon>
        <taxon>Pseudomonadota</taxon>
        <taxon>Alphaproteobacteria</taxon>
        <taxon>Micropepsales</taxon>
        <taxon>Micropepsaceae</taxon>
        <taxon>Rhizomicrobium</taxon>
    </lineage>
</organism>
<dbReference type="EMBL" id="BAAADD010000001">
    <property type="protein sequence ID" value="GAA0556846.1"/>
    <property type="molecule type" value="Genomic_DNA"/>
</dbReference>
<dbReference type="Proteomes" id="UP001499951">
    <property type="component" value="Unassembled WGS sequence"/>
</dbReference>
<gene>
    <name evidence="3" type="ORF">GCM10008942_01660</name>
</gene>
<proteinExistence type="predicted"/>
<comment type="caution">
    <text evidence="3">The sequence shown here is derived from an EMBL/GenBank/DDBJ whole genome shotgun (WGS) entry which is preliminary data.</text>
</comment>
<evidence type="ECO:0000256" key="2">
    <source>
        <dbReference type="SAM" id="SignalP"/>
    </source>
</evidence>
<name>A0ABP3P361_9PROT</name>
<evidence type="ECO:0000256" key="1">
    <source>
        <dbReference type="SAM" id="MobiDB-lite"/>
    </source>
</evidence>
<feature type="region of interest" description="Disordered" evidence="1">
    <location>
        <begin position="22"/>
        <end position="77"/>
    </location>
</feature>
<dbReference type="RefSeq" id="WP_166930492.1">
    <property type="nucleotide sequence ID" value="NZ_BAAADD010000001.1"/>
</dbReference>
<feature type="signal peptide" evidence="2">
    <location>
        <begin position="1"/>
        <end position="20"/>
    </location>
</feature>
<evidence type="ECO:0000313" key="4">
    <source>
        <dbReference type="Proteomes" id="UP001499951"/>
    </source>
</evidence>
<evidence type="ECO:0000313" key="3">
    <source>
        <dbReference type="EMBL" id="GAA0556846.1"/>
    </source>
</evidence>
<keyword evidence="2" id="KW-0732">Signal</keyword>
<reference evidence="4" key="1">
    <citation type="journal article" date="2019" name="Int. J. Syst. Evol. Microbiol.">
        <title>The Global Catalogue of Microorganisms (GCM) 10K type strain sequencing project: providing services to taxonomists for standard genome sequencing and annotation.</title>
        <authorList>
            <consortium name="The Broad Institute Genomics Platform"/>
            <consortium name="The Broad Institute Genome Sequencing Center for Infectious Disease"/>
            <person name="Wu L."/>
            <person name="Ma J."/>
        </authorList>
    </citation>
    <scope>NUCLEOTIDE SEQUENCE [LARGE SCALE GENOMIC DNA]</scope>
    <source>
        <strain evidence="4">JCM 15089</strain>
    </source>
</reference>
<keyword evidence="4" id="KW-1185">Reference proteome</keyword>
<feature type="chain" id="PRO_5045987292" evidence="2">
    <location>
        <begin position="21"/>
        <end position="270"/>
    </location>
</feature>
<accession>A0ABP3P361</accession>
<sequence>MRRVLSGFAVLLLLSAAAVAADKPSDQTSPNGAPPPFNPRLGHAGLPTAPGNVQPGMPKPGMHPGGHDGKGDHRRHRDDHIWGGPFYPYPPMPMTWPYPPYPYSQYYYPYPPQYYPNNIYGDDDYPPTSTRGLVVPGDLPVGITAYWNYCDAPDGYYPYVKECSHEWTRIPISPPPPGTVTPLSYSDWQWCEEKKAFFPYVTACPAGFESIPVTAPGKAQAGPPQTANWYFCDNPRGYSPYVVQCARDWRAVPAVPPPSVKITVKDEKKK</sequence>